<gene>
    <name evidence="2" type="ORF">MM415A00479_0024</name>
    <name evidence="1" type="ORF">MM415B01443_0017</name>
    <name evidence="3" type="ORF">TM448B01123_0015</name>
</gene>
<sequence length="200" mass="21504">MALTKSVAAVDEWANVAQNAVREGATTDVSGCYEAALHIDIALTAAAAHTGTKIRVEVSSNTSGDEDWSRYMEFIGPTGTPNTEPITNNPLAAASTTATCVSTTGLYDDDETRLIYIKDSTIANSELVLLVSHVADTSVTWQDGTTNEHAQNTAMWDIAKSYVIDLPMWANRVRTIYDNTYDSDGAACDTKCRISKVTAV</sequence>
<name>A0A6M3IMR2_9ZZZZ</name>
<dbReference type="EMBL" id="MT144707">
    <property type="protein sequence ID" value="QJH97929.1"/>
    <property type="molecule type" value="Genomic_DNA"/>
</dbReference>
<proteinExistence type="predicted"/>
<evidence type="ECO:0000313" key="1">
    <source>
        <dbReference type="EMBL" id="QJA58521.1"/>
    </source>
</evidence>
<dbReference type="AlphaFoldDB" id="A0A6M3IMR2"/>
<reference evidence="1" key="1">
    <citation type="submission" date="2020-03" db="EMBL/GenBank/DDBJ databases">
        <title>The deep terrestrial virosphere.</title>
        <authorList>
            <person name="Holmfeldt K."/>
            <person name="Nilsson E."/>
            <person name="Simone D."/>
            <person name="Lopez-Fernandez M."/>
            <person name="Wu X."/>
            <person name="de Brujin I."/>
            <person name="Lundin D."/>
            <person name="Andersson A."/>
            <person name="Bertilsson S."/>
            <person name="Dopson M."/>
        </authorList>
    </citation>
    <scope>NUCLEOTIDE SEQUENCE</scope>
    <source>
        <strain evidence="2">MM415A00479</strain>
        <strain evidence="1">MM415B01443</strain>
        <strain evidence="3">TM448B01123</strain>
    </source>
</reference>
<evidence type="ECO:0000313" key="3">
    <source>
        <dbReference type="EMBL" id="QJH97929.1"/>
    </source>
</evidence>
<accession>A0A6M3IMR2</accession>
<organism evidence="1">
    <name type="scientific">viral metagenome</name>
    <dbReference type="NCBI Taxonomy" id="1070528"/>
    <lineage>
        <taxon>unclassified sequences</taxon>
        <taxon>metagenomes</taxon>
        <taxon>organismal metagenomes</taxon>
    </lineage>
</organism>
<protein>
    <submittedName>
        <fullName evidence="1">Uncharacterized protein</fullName>
    </submittedName>
</protein>
<dbReference type="EMBL" id="MT142472">
    <property type="protein sequence ID" value="QJA81865.1"/>
    <property type="molecule type" value="Genomic_DNA"/>
</dbReference>
<evidence type="ECO:0000313" key="2">
    <source>
        <dbReference type="EMBL" id="QJA81865.1"/>
    </source>
</evidence>
<dbReference type="EMBL" id="MT141327">
    <property type="protein sequence ID" value="QJA58521.1"/>
    <property type="molecule type" value="Genomic_DNA"/>
</dbReference>